<reference evidence="1 2" key="1">
    <citation type="submission" date="2017-08" db="EMBL/GenBank/DDBJ databases">
        <title>Infants hospitalized years apart are colonized by the same room-sourced microbial strains.</title>
        <authorList>
            <person name="Brooks B."/>
            <person name="Olm M.R."/>
            <person name="Firek B.A."/>
            <person name="Baker R."/>
            <person name="Thomas B.C."/>
            <person name="Morowitz M.J."/>
            <person name="Banfield J.F."/>
        </authorList>
    </citation>
    <scope>NUCLEOTIDE SEQUENCE [LARGE SCALE GENOMIC DNA]</scope>
    <source>
        <strain evidence="1">S2_009_000_R2_77</strain>
    </source>
</reference>
<evidence type="ECO:0000313" key="1">
    <source>
        <dbReference type="EMBL" id="PZP21971.1"/>
    </source>
</evidence>
<name>A0A2W5CS02_9PSED</name>
<evidence type="ECO:0008006" key="3">
    <source>
        <dbReference type="Google" id="ProtNLM"/>
    </source>
</evidence>
<comment type="caution">
    <text evidence="1">The sequence shown here is derived from an EMBL/GenBank/DDBJ whole genome shotgun (WGS) entry which is preliminary data.</text>
</comment>
<dbReference type="RefSeq" id="WP_273233864.1">
    <property type="nucleotide sequence ID" value="NZ_CAURGU010000001.1"/>
</dbReference>
<accession>A0A2W5CS02</accession>
<organism evidence="1 2">
    <name type="scientific">Pseudomonas kuykendallii</name>
    <dbReference type="NCBI Taxonomy" id="1007099"/>
    <lineage>
        <taxon>Bacteria</taxon>
        <taxon>Pseudomonadati</taxon>
        <taxon>Pseudomonadota</taxon>
        <taxon>Gammaproteobacteria</taxon>
        <taxon>Pseudomonadales</taxon>
        <taxon>Pseudomonadaceae</taxon>
        <taxon>Pseudomonas</taxon>
    </lineage>
</organism>
<proteinExistence type="predicted"/>
<dbReference type="InterPro" id="IPR011990">
    <property type="entry name" value="TPR-like_helical_dom_sf"/>
</dbReference>
<gene>
    <name evidence="1" type="ORF">DI599_17360</name>
</gene>
<sequence length="126" mass="14263">MRCLIALALLAGVAGCTRFTLDHHLNNAYRAYDEGDCEQVMLELSQAERKSRSRNYLQPEISLLRGQCLERQSLFVDAAQTYQFIISRYPTSEYAYRARARLETLDQLGQARPAVPAKPIPAPPPH</sequence>
<dbReference type="EMBL" id="QFOH01000023">
    <property type="protein sequence ID" value="PZP21971.1"/>
    <property type="molecule type" value="Genomic_DNA"/>
</dbReference>
<dbReference type="SUPFAM" id="SSF48452">
    <property type="entry name" value="TPR-like"/>
    <property type="match status" value="1"/>
</dbReference>
<protein>
    <recommendedName>
        <fullName evidence="3">Tetratricopeptide repeat protein</fullName>
    </recommendedName>
</protein>
<evidence type="ECO:0000313" key="2">
    <source>
        <dbReference type="Proteomes" id="UP000249198"/>
    </source>
</evidence>
<dbReference type="Proteomes" id="UP000249198">
    <property type="component" value="Unassembled WGS sequence"/>
</dbReference>
<dbReference type="PROSITE" id="PS51257">
    <property type="entry name" value="PROKAR_LIPOPROTEIN"/>
    <property type="match status" value="1"/>
</dbReference>
<dbReference type="AlphaFoldDB" id="A0A2W5CS02"/>
<dbReference type="Gene3D" id="1.25.40.10">
    <property type="entry name" value="Tetratricopeptide repeat domain"/>
    <property type="match status" value="1"/>
</dbReference>